<sequence>MDASTFDLFHQERRILCKCPNPDCGKISRLSEIDIKSGRKSKPTYLDEYEDKMDGYHADNNEYLITKKEKQAKQTAKGRIQVEKNVRKVMKKSLIPAYQKIIDYDPYDIKLVGSPIDLVVFDGASKIREKVKSSGVRSLTGKDVVKEVVLLSKKKSDPYLKKLYKSIDEVIQNKDYEWKTAEVLEGNIQFE</sequence>
<reference evidence="2" key="1">
    <citation type="submission" date="2018-05" db="EMBL/GenBank/DDBJ databases">
        <authorList>
            <person name="Lanie J.A."/>
            <person name="Ng W.-L."/>
            <person name="Kazmierczak K.M."/>
            <person name="Andrzejewski T.M."/>
            <person name="Davidsen T.M."/>
            <person name="Wayne K.J."/>
            <person name="Tettelin H."/>
            <person name="Glass J.I."/>
            <person name="Rusch D."/>
            <person name="Podicherti R."/>
            <person name="Tsui H.-C.T."/>
            <person name="Winkler M.E."/>
        </authorList>
    </citation>
    <scope>NUCLEOTIDE SEQUENCE</scope>
</reference>
<feature type="domain" description="Holliday junction resolvase-related" evidence="1">
    <location>
        <begin position="65"/>
        <end position="130"/>
    </location>
</feature>
<protein>
    <recommendedName>
        <fullName evidence="1">Holliday junction resolvase-related domain-containing protein</fullName>
    </recommendedName>
</protein>
<dbReference type="InterPro" id="IPR019287">
    <property type="entry name" value="Hday_junct_resolvase-rel_dom"/>
</dbReference>
<proteinExistence type="predicted"/>
<gene>
    <name evidence="2" type="ORF">METZ01_LOCUS303558</name>
</gene>
<dbReference type="AlphaFoldDB" id="A0A382MP19"/>
<dbReference type="EMBL" id="UINC01094992">
    <property type="protein sequence ID" value="SVC50704.1"/>
    <property type="molecule type" value="Genomic_DNA"/>
</dbReference>
<dbReference type="Pfam" id="PF10107">
    <property type="entry name" value="Endonuc_Holl"/>
    <property type="match status" value="1"/>
</dbReference>
<name>A0A382MP19_9ZZZZ</name>
<evidence type="ECO:0000313" key="2">
    <source>
        <dbReference type="EMBL" id="SVC50704.1"/>
    </source>
</evidence>
<organism evidence="2">
    <name type="scientific">marine metagenome</name>
    <dbReference type="NCBI Taxonomy" id="408172"/>
    <lineage>
        <taxon>unclassified sequences</taxon>
        <taxon>metagenomes</taxon>
        <taxon>ecological metagenomes</taxon>
    </lineage>
</organism>
<accession>A0A382MP19</accession>
<evidence type="ECO:0000259" key="1">
    <source>
        <dbReference type="Pfam" id="PF10107"/>
    </source>
</evidence>